<dbReference type="AlphaFoldDB" id="A0A9D4HNY4"/>
<evidence type="ECO:0000313" key="1">
    <source>
        <dbReference type="EMBL" id="KAH3725621.1"/>
    </source>
</evidence>
<accession>A0A9D4HNY4</accession>
<dbReference type="Proteomes" id="UP000828390">
    <property type="component" value="Unassembled WGS sequence"/>
</dbReference>
<sequence length="58" mass="6691">MKFQSCRWKHFDVTGKCHGFSTADAERRTANDELVMTMPRVFSENSPKTAKLKINDID</sequence>
<comment type="caution">
    <text evidence="1">The sequence shown here is derived from an EMBL/GenBank/DDBJ whole genome shotgun (WGS) entry which is preliminary data.</text>
</comment>
<keyword evidence="2" id="KW-1185">Reference proteome</keyword>
<protein>
    <submittedName>
        <fullName evidence="1">Uncharacterized protein</fullName>
    </submittedName>
</protein>
<organism evidence="1 2">
    <name type="scientific">Dreissena polymorpha</name>
    <name type="common">Zebra mussel</name>
    <name type="synonym">Mytilus polymorpha</name>
    <dbReference type="NCBI Taxonomy" id="45954"/>
    <lineage>
        <taxon>Eukaryota</taxon>
        <taxon>Metazoa</taxon>
        <taxon>Spiralia</taxon>
        <taxon>Lophotrochozoa</taxon>
        <taxon>Mollusca</taxon>
        <taxon>Bivalvia</taxon>
        <taxon>Autobranchia</taxon>
        <taxon>Heteroconchia</taxon>
        <taxon>Euheterodonta</taxon>
        <taxon>Imparidentia</taxon>
        <taxon>Neoheterodontei</taxon>
        <taxon>Myida</taxon>
        <taxon>Dreissenoidea</taxon>
        <taxon>Dreissenidae</taxon>
        <taxon>Dreissena</taxon>
    </lineage>
</organism>
<name>A0A9D4HNY4_DREPO</name>
<reference evidence="1" key="2">
    <citation type="submission" date="2020-11" db="EMBL/GenBank/DDBJ databases">
        <authorList>
            <person name="McCartney M.A."/>
            <person name="Auch B."/>
            <person name="Kono T."/>
            <person name="Mallez S."/>
            <person name="Becker A."/>
            <person name="Gohl D.M."/>
            <person name="Silverstein K.A.T."/>
            <person name="Koren S."/>
            <person name="Bechman K.B."/>
            <person name="Herman A."/>
            <person name="Abrahante J.E."/>
            <person name="Garbe J."/>
        </authorList>
    </citation>
    <scope>NUCLEOTIDE SEQUENCE</scope>
    <source>
        <strain evidence="1">Duluth1</strain>
        <tissue evidence="1">Whole animal</tissue>
    </source>
</reference>
<proteinExistence type="predicted"/>
<evidence type="ECO:0000313" key="2">
    <source>
        <dbReference type="Proteomes" id="UP000828390"/>
    </source>
</evidence>
<reference evidence="1" key="1">
    <citation type="journal article" date="2019" name="bioRxiv">
        <title>The Genome of the Zebra Mussel, Dreissena polymorpha: A Resource for Invasive Species Research.</title>
        <authorList>
            <person name="McCartney M.A."/>
            <person name="Auch B."/>
            <person name="Kono T."/>
            <person name="Mallez S."/>
            <person name="Zhang Y."/>
            <person name="Obille A."/>
            <person name="Becker A."/>
            <person name="Abrahante J.E."/>
            <person name="Garbe J."/>
            <person name="Badalamenti J.P."/>
            <person name="Herman A."/>
            <person name="Mangelson H."/>
            <person name="Liachko I."/>
            <person name="Sullivan S."/>
            <person name="Sone E.D."/>
            <person name="Koren S."/>
            <person name="Silverstein K.A.T."/>
            <person name="Beckman K.B."/>
            <person name="Gohl D.M."/>
        </authorList>
    </citation>
    <scope>NUCLEOTIDE SEQUENCE</scope>
    <source>
        <strain evidence="1">Duluth1</strain>
        <tissue evidence="1">Whole animal</tissue>
    </source>
</reference>
<dbReference type="EMBL" id="JAIWYP010000012">
    <property type="protein sequence ID" value="KAH3725621.1"/>
    <property type="molecule type" value="Genomic_DNA"/>
</dbReference>
<gene>
    <name evidence="1" type="ORF">DPMN_051468</name>
</gene>